<reference evidence="3 4" key="1">
    <citation type="submission" date="2013-08" db="EMBL/GenBank/DDBJ databases">
        <authorList>
            <person name="Weinstock G."/>
            <person name="Sodergren E."/>
            <person name="Wylie T."/>
            <person name="Fulton L."/>
            <person name="Fulton R."/>
            <person name="Fronick C."/>
            <person name="O'Laughlin M."/>
            <person name="Godfrey J."/>
            <person name="Miner T."/>
            <person name="Herter B."/>
            <person name="Appelbaum E."/>
            <person name="Cordes M."/>
            <person name="Lek S."/>
            <person name="Wollam A."/>
            <person name="Pepin K.H."/>
            <person name="Palsikar V.B."/>
            <person name="Mitreva M."/>
            <person name="Wilson R.K."/>
        </authorList>
    </citation>
    <scope>NUCLEOTIDE SEQUENCE [LARGE SCALE GENOMIC DNA]</scope>
    <source>
        <strain evidence="3 4">F0184</strain>
    </source>
</reference>
<feature type="transmembrane region" description="Helical" evidence="2">
    <location>
        <begin position="93"/>
        <end position="111"/>
    </location>
</feature>
<keyword evidence="2" id="KW-1133">Transmembrane helix</keyword>
<protein>
    <recommendedName>
        <fullName evidence="5">DUF4245 domain-containing protein</fullName>
    </recommendedName>
</protein>
<dbReference type="InterPro" id="IPR025339">
    <property type="entry name" value="DUF4245"/>
</dbReference>
<dbReference type="Pfam" id="PF14030">
    <property type="entry name" value="DUF4245"/>
    <property type="match status" value="1"/>
</dbReference>
<comment type="caution">
    <text evidence="3">The sequence shown here is derived from an EMBL/GenBank/DDBJ whole genome shotgun (WGS) entry which is preliminary data.</text>
</comment>
<gene>
    <name evidence="3" type="ORF">HMPREF0742_01445</name>
</gene>
<name>U7V3D8_9MICC</name>
<organism evidence="3 4">
    <name type="scientific">Rothia aeria F0184</name>
    <dbReference type="NCBI Taxonomy" id="888019"/>
    <lineage>
        <taxon>Bacteria</taxon>
        <taxon>Bacillati</taxon>
        <taxon>Actinomycetota</taxon>
        <taxon>Actinomycetes</taxon>
        <taxon>Micrococcales</taxon>
        <taxon>Micrococcaceae</taxon>
        <taxon>Rothia</taxon>
    </lineage>
</organism>
<evidence type="ECO:0000313" key="3">
    <source>
        <dbReference type="EMBL" id="ERT66075.1"/>
    </source>
</evidence>
<dbReference type="PATRIC" id="fig|888019.4.peg.1216"/>
<dbReference type="EMBL" id="AXZG01000042">
    <property type="protein sequence ID" value="ERT66075.1"/>
    <property type="molecule type" value="Genomic_DNA"/>
</dbReference>
<feature type="compositionally biased region" description="Polar residues" evidence="1">
    <location>
        <begin position="24"/>
        <end position="33"/>
    </location>
</feature>
<accession>U7V3D8</accession>
<keyword evidence="2" id="KW-0812">Transmembrane</keyword>
<evidence type="ECO:0000256" key="1">
    <source>
        <dbReference type="SAM" id="MobiDB-lite"/>
    </source>
</evidence>
<dbReference type="Proteomes" id="UP000017174">
    <property type="component" value="Unassembled WGS sequence"/>
</dbReference>
<dbReference type="AlphaFoldDB" id="U7V3D8"/>
<dbReference type="HOGENOM" id="CLU_083816_0_0_11"/>
<feature type="region of interest" description="Disordered" evidence="1">
    <location>
        <begin position="24"/>
        <end position="58"/>
    </location>
</feature>
<evidence type="ECO:0000256" key="2">
    <source>
        <dbReference type="SAM" id="Phobius"/>
    </source>
</evidence>
<evidence type="ECO:0000313" key="4">
    <source>
        <dbReference type="Proteomes" id="UP000017174"/>
    </source>
</evidence>
<sequence length="277" mass="30247">MLGGYRVAVWVRVLQQRCERIDTVENSQNNAHNPQDENPPAGTRKLGDASSSSSAAELPQDLTAAERPDGEQTVTPQITVKQAKRINAPARNMIISMVAMILILIPVLWLMPRPDKTPYRPQVNVAQVAFESSRQAGFPVAVPQLEGWHYNYARWNGNTPDNIGFFKSGQVTGKNHFIELTQAKDTNPTWVAQQTDNATKQGTEQIAGVEWEVRAATSKKNNERVYSYVAHVPSAGGQSTTIILSGAADPAEFSQLADAVSAYLKNPTATADPSRHG</sequence>
<keyword evidence="2" id="KW-0472">Membrane</keyword>
<proteinExistence type="predicted"/>
<evidence type="ECO:0008006" key="5">
    <source>
        <dbReference type="Google" id="ProtNLM"/>
    </source>
</evidence>